<evidence type="ECO:0000313" key="8">
    <source>
        <dbReference type="EMBL" id="PEN09260.1"/>
    </source>
</evidence>
<dbReference type="SUPFAM" id="SSF51182">
    <property type="entry name" value="RmlC-like cupins"/>
    <property type="match status" value="1"/>
</dbReference>
<evidence type="ECO:0000256" key="1">
    <source>
        <dbReference type="ARBA" id="ARBA00001298"/>
    </source>
</evidence>
<dbReference type="GO" id="GO:0008830">
    <property type="term" value="F:dTDP-4-dehydrorhamnose 3,5-epimerase activity"/>
    <property type="evidence" value="ECO:0007669"/>
    <property type="project" value="UniProtKB-UniRule"/>
</dbReference>
<dbReference type="GO" id="GO:0019305">
    <property type="term" value="P:dTDP-rhamnose biosynthetic process"/>
    <property type="evidence" value="ECO:0007669"/>
    <property type="project" value="UniProtKB-UniRule"/>
</dbReference>
<dbReference type="GO" id="GO:0000271">
    <property type="term" value="P:polysaccharide biosynthetic process"/>
    <property type="evidence" value="ECO:0007669"/>
    <property type="project" value="TreeGrafter"/>
</dbReference>
<dbReference type="Gene3D" id="2.60.120.10">
    <property type="entry name" value="Jelly Rolls"/>
    <property type="match status" value="1"/>
</dbReference>
<evidence type="ECO:0000256" key="3">
    <source>
        <dbReference type="ARBA" id="ARBA00012098"/>
    </source>
</evidence>
<dbReference type="Pfam" id="PF00908">
    <property type="entry name" value="dTDP_sugar_isom"/>
    <property type="match status" value="1"/>
</dbReference>
<accession>A0A2H3P105</accession>
<dbReference type="NCBIfam" id="TIGR01221">
    <property type="entry name" value="rmlC"/>
    <property type="match status" value="1"/>
</dbReference>
<dbReference type="PANTHER" id="PTHR21047">
    <property type="entry name" value="DTDP-6-DEOXY-D-GLUCOSE-3,5 EPIMERASE"/>
    <property type="match status" value="1"/>
</dbReference>
<dbReference type="EC" id="5.1.3.13" evidence="3 7"/>
<name>A0A2H3P105_9BACT</name>
<evidence type="ECO:0000313" key="9">
    <source>
        <dbReference type="Proteomes" id="UP000221024"/>
    </source>
</evidence>
<dbReference type="RefSeq" id="WP_098060659.1">
    <property type="nucleotide sequence ID" value="NZ_PDEP01000001.1"/>
</dbReference>
<evidence type="ECO:0000256" key="5">
    <source>
        <dbReference type="PIRSR" id="PIRSR600888-1"/>
    </source>
</evidence>
<sequence length="183" mass="20424">MRFTETALTGAYLIDPEPHGDDRGFFARMLCVDELAAHGLGMDIVQVNISYSAEAGTLRGLHYQAPPHAEAKMIRCTRGAIFDVMVDLRPDSPTYRQWVGTECSAENRRLAYVPEGCAHGFLTLTSDTEVLYPVTARYTPRAERGLRYDDPALAIDWPAPIRVVSDKDRAWPLCPLTTPTNRL</sequence>
<feature type="active site" description="Proton donor" evidence="5">
    <location>
        <position position="132"/>
    </location>
</feature>
<keyword evidence="9" id="KW-1185">Reference proteome</keyword>
<dbReference type="AlphaFoldDB" id="A0A2H3P105"/>
<feature type="site" description="Participates in a stacking interaction with the thymidine ring of dTDP-4-oxo-6-deoxyglucose" evidence="6">
    <location>
        <position position="138"/>
    </location>
</feature>
<evidence type="ECO:0000256" key="7">
    <source>
        <dbReference type="RuleBase" id="RU364069"/>
    </source>
</evidence>
<dbReference type="UniPathway" id="UPA00124"/>
<comment type="function">
    <text evidence="2 7">Catalyzes the epimerization of the C3' and C5'positions of dTDP-6-deoxy-D-xylo-4-hexulose, forming dTDP-6-deoxy-L-lyxo-4-hexulose.</text>
</comment>
<dbReference type="InterPro" id="IPR000888">
    <property type="entry name" value="RmlC-like"/>
</dbReference>
<organism evidence="8 9">
    <name type="scientific">Longimonas halophila</name>
    <dbReference type="NCBI Taxonomy" id="1469170"/>
    <lineage>
        <taxon>Bacteria</taxon>
        <taxon>Pseudomonadati</taxon>
        <taxon>Rhodothermota</taxon>
        <taxon>Rhodothermia</taxon>
        <taxon>Rhodothermales</taxon>
        <taxon>Salisaetaceae</taxon>
        <taxon>Longimonas</taxon>
    </lineage>
</organism>
<reference evidence="8 9" key="1">
    <citation type="submission" date="2017-10" db="EMBL/GenBank/DDBJ databases">
        <title>Draft genome of Longimonas halophila.</title>
        <authorList>
            <person name="Goh K.M."/>
            <person name="Shamsir M.S."/>
            <person name="Lim S.W."/>
        </authorList>
    </citation>
    <scope>NUCLEOTIDE SEQUENCE [LARGE SCALE GENOMIC DNA]</scope>
    <source>
        <strain evidence="8 9">KCTC 42399</strain>
    </source>
</reference>
<keyword evidence="7" id="KW-0413">Isomerase</keyword>
<dbReference type="PANTHER" id="PTHR21047:SF2">
    <property type="entry name" value="THYMIDINE DIPHOSPHO-4-KETO-RHAMNOSE 3,5-EPIMERASE"/>
    <property type="match status" value="1"/>
</dbReference>
<comment type="catalytic activity">
    <reaction evidence="1 7">
        <text>dTDP-4-dehydro-6-deoxy-alpha-D-glucose = dTDP-4-dehydro-beta-L-rhamnose</text>
        <dbReference type="Rhea" id="RHEA:16969"/>
        <dbReference type="ChEBI" id="CHEBI:57649"/>
        <dbReference type="ChEBI" id="CHEBI:62830"/>
        <dbReference type="EC" id="5.1.3.13"/>
    </reaction>
</comment>
<evidence type="ECO:0000256" key="6">
    <source>
        <dbReference type="PIRSR" id="PIRSR600888-3"/>
    </source>
</evidence>
<proteinExistence type="inferred from homology"/>
<comment type="similarity">
    <text evidence="7">Belongs to the dTDP-4-dehydrorhamnose 3,5-epimerase family.</text>
</comment>
<dbReference type="Proteomes" id="UP000221024">
    <property type="component" value="Unassembled WGS sequence"/>
</dbReference>
<dbReference type="OrthoDB" id="9800680at2"/>
<evidence type="ECO:0000256" key="2">
    <source>
        <dbReference type="ARBA" id="ARBA00001997"/>
    </source>
</evidence>
<dbReference type="GO" id="GO:0005829">
    <property type="term" value="C:cytosol"/>
    <property type="evidence" value="ECO:0007669"/>
    <property type="project" value="TreeGrafter"/>
</dbReference>
<gene>
    <name evidence="8" type="primary">rfbC</name>
    <name evidence="8" type="ORF">CRI93_00585</name>
</gene>
<comment type="subunit">
    <text evidence="7">Homodimer.</text>
</comment>
<comment type="caution">
    <text evidence="8">The sequence shown here is derived from an EMBL/GenBank/DDBJ whole genome shotgun (WGS) entry which is preliminary data.</text>
</comment>
<dbReference type="InterPro" id="IPR014710">
    <property type="entry name" value="RmlC-like_jellyroll"/>
</dbReference>
<evidence type="ECO:0000256" key="4">
    <source>
        <dbReference type="ARBA" id="ARBA00019595"/>
    </source>
</evidence>
<comment type="pathway">
    <text evidence="7">Carbohydrate biosynthesis; dTDP-L-rhamnose biosynthesis.</text>
</comment>
<protein>
    <recommendedName>
        <fullName evidence="4 7">dTDP-4-dehydrorhamnose 3,5-epimerase</fullName>
        <ecNumber evidence="3 7">5.1.3.13</ecNumber>
    </recommendedName>
    <alternativeName>
        <fullName evidence="7">Thymidine diphospho-4-keto-rhamnose 3,5-epimerase</fullName>
    </alternativeName>
</protein>
<feature type="active site" description="Proton acceptor" evidence="5">
    <location>
        <position position="62"/>
    </location>
</feature>
<dbReference type="CDD" id="cd00438">
    <property type="entry name" value="cupin_RmlC"/>
    <property type="match status" value="1"/>
</dbReference>
<dbReference type="EMBL" id="PDEP01000001">
    <property type="protein sequence ID" value="PEN09260.1"/>
    <property type="molecule type" value="Genomic_DNA"/>
</dbReference>
<dbReference type="InterPro" id="IPR011051">
    <property type="entry name" value="RmlC_Cupin_sf"/>
</dbReference>